<evidence type="ECO:0000313" key="1">
    <source>
        <dbReference type="EMBL" id="KAK7277792.1"/>
    </source>
</evidence>
<protein>
    <submittedName>
        <fullName evidence="1">Uncharacterized protein</fullName>
    </submittedName>
</protein>
<sequence>MLRTLARATSSKKSMEGISASVYRCLKECWRRRGYQRINRQGRRRMNRVELGSGRTGKTRFWRWRIKLAPKIRIRKIASPKKMALWVRDSYVRMMLGLANSRVMTMSASASGFGGAIPGSDPTVTGFGRAPPKEYDEKTIIQIYKSLLAAHGQFVPHEAARIASEISCRR</sequence>
<comment type="caution">
    <text evidence="1">The sequence shown here is derived from an EMBL/GenBank/DDBJ whole genome shotgun (WGS) entry which is preliminary data.</text>
</comment>
<dbReference type="PANTHER" id="PTHR33702:SF5">
    <property type="entry name" value="OS01G0308600 PROTEIN"/>
    <property type="match status" value="1"/>
</dbReference>
<accession>A0AAN9IFX2</accession>
<organism evidence="1 2">
    <name type="scientific">Clitoria ternatea</name>
    <name type="common">Butterfly pea</name>
    <dbReference type="NCBI Taxonomy" id="43366"/>
    <lineage>
        <taxon>Eukaryota</taxon>
        <taxon>Viridiplantae</taxon>
        <taxon>Streptophyta</taxon>
        <taxon>Embryophyta</taxon>
        <taxon>Tracheophyta</taxon>
        <taxon>Spermatophyta</taxon>
        <taxon>Magnoliopsida</taxon>
        <taxon>eudicotyledons</taxon>
        <taxon>Gunneridae</taxon>
        <taxon>Pentapetalae</taxon>
        <taxon>rosids</taxon>
        <taxon>fabids</taxon>
        <taxon>Fabales</taxon>
        <taxon>Fabaceae</taxon>
        <taxon>Papilionoideae</taxon>
        <taxon>50 kb inversion clade</taxon>
        <taxon>NPAAA clade</taxon>
        <taxon>indigoferoid/millettioid clade</taxon>
        <taxon>Phaseoleae</taxon>
        <taxon>Clitoria</taxon>
    </lineage>
</organism>
<evidence type="ECO:0000313" key="2">
    <source>
        <dbReference type="Proteomes" id="UP001359559"/>
    </source>
</evidence>
<dbReference type="EMBL" id="JAYKXN010000006">
    <property type="protein sequence ID" value="KAK7277792.1"/>
    <property type="molecule type" value="Genomic_DNA"/>
</dbReference>
<dbReference type="Proteomes" id="UP001359559">
    <property type="component" value="Unassembled WGS sequence"/>
</dbReference>
<name>A0AAN9IFX2_CLITE</name>
<reference evidence="1 2" key="1">
    <citation type="submission" date="2024-01" db="EMBL/GenBank/DDBJ databases">
        <title>The genomes of 5 underutilized Papilionoideae crops provide insights into root nodulation and disease resistance.</title>
        <authorList>
            <person name="Yuan L."/>
        </authorList>
    </citation>
    <scope>NUCLEOTIDE SEQUENCE [LARGE SCALE GENOMIC DNA]</scope>
    <source>
        <strain evidence="1">LY-2023</strain>
        <tissue evidence="1">Leaf</tissue>
    </source>
</reference>
<gene>
    <name evidence="1" type="ORF">RJT34_22809</name>
</gene>
<proteinExistence type="predicted"/>
<keyword evidence="2" id="KW-1185">Reference proteome</keyword>
<dbReference type="AlphaFoldDB" id="A0AAN9IFX2"/>
<dbReference type="PANTHER" id="PTHR33702">
    <property type="entry name" value="BNAA09G40010D PROTEIN"/>
    <property type="match status" value="1"/>
</dbReference>